<dbReference type="InterPro" id="IPR020556">
    <property type="entry name" value="Amidase_CS"/>
</dbReference>
<evidence type="ECO:0000259" key="3">
    <source>
        <dbReference type="Pfam" id="PF01425"/>
    </source>
</evidence>
<keyword evidence="5" id="KW-1185">Reference proteome</keyword>
<dbReference type="Proteomes" id="UP001501480">
    <property type="component" value="Unassembled WGS sequence"/>
</dbReference>
<dbReference type="PANTHER" id="PTHR11895">
    <property type="entry name" value="TRANSAMIDASE"/>
    <property type="match status" value="1"/>
</dbReference>
<feature type="region of interest" description="Disordered" evidence="2">
    <location>
        <begin position="464"/>
        <end position="488"/>
    </location>
</feature>
<dbReference type="Pfam" id="PF01425">
    <property type="entry name" value="Amidase"/>
    <property type="match status" value="1"/>
</dbReference>
<dbReference type="InterPro" id="IPR023631">
    <property type="entry name" value="Amidase_dom"/>
</dbReference>
<dbReference type="PROSITE" id="PS00571">
    <property type="entry name" value="AMIDASES"/>
    <property type="match status" value="1"/>
</dbReference>
<accession>A0ABN2W246</accession>
<dbReference type="PANTHER" id="PTHR11895:SF7">
    <property type="entry name" value="GLUTAMYL-TRNA(GLN) AMIDOTRANSFERASE SUBUNIT A, MITOCHONDRIAL"/>
    <property type="match status" value="1"/>
</dbReference>
<evidence type="ECO:0000313" key="4">
    <source>
        <dbReference type="EMBL" id="GAA2081558.1"/>
    </source>
</evidence>
<name>A0ABN2W246_9ACTN</name>
<evidence type="ECO:0000256" key="1">
    <source>
        <dbReference type="ARBA" id="ARBA00009199"/>
    </source>
</evidence>
<organism evidence="4 5">
    <name type="scientific">Aeromicrobium halocynthiae</name>
    <dbReference type="NCBI Taxonomy" id="560557"/>
    <lineage>
        <taxon>Bacteria</taxon>
        <taxon>Bacillati</taxon>
        <taxon>Actinomycetota</taxon>
        <taxon>Actinomycetes</taxon>
        <taxon>Propionibacteriales</taxon>
        <taxon>Nocardioidaceae</taxon>
        <taxon>Aeromicrobium</taxon>
    </lineage>
</organism>
<dbReference type="SUPFAM" id="SSF75304">
    <property type="entry name" value="Amidase signature (AS) enzymes"/>
    <property type="match status" value="1"/>
</dbReference>
<dbReference type="Gene3D" id="3.90.1300.10">
    <property type="entry name" value="Amidase signature (AS) domain"/>
    <property type="match status" value="1"/>
</dbReference>
<sequence length="488" mass="51089">MTDLHELDATDQADLLRRREVSSVELVGHHLERVDSIGPGLGAFVTVTADEALSAAAEADRRLASGDLASLLGVPTAVKDLTATAGVRTTMGSALMADHVPDVDAHVVTLVRAAGLVSLGKTNTPEFGLSSYTDNDVVGPARTPWDPRRTAGGSSGGAAAAVAAGLVPLALGSDGGGSIRIPASCCGVVGFKPTRGRVSAGPLGSEWSGLAGDGPLSRSVRDAAALLDVLAVPMPGDTRTLPVVPPTFTEWTRREPGHLRIARWDDPYLPGIEASPESVAAWEHASRVLVDLGHEVVDVDGPFPAELEPQFNRVWSSGMAAAPVPQQAEHLLRATTRYWRERGAEVSGAELAAALQLLESTCRDVLVRMHGFDAWLTPTLALPPPAVEWFESDGDPAAAHRRELEFTPYTAVYNMAGVPAVSLPLHVTEATSSRPALPVGVMLAGRPYGDGPLLSLAAQVEQAAPWSHRRPPVTTQPPADHRGTAGTA</sequence>
<feature type="compositionally biased region" description="Basic and acidic residues" evidence="2">
    <location>
        <begin position="479"/>
        <end position="488"/>
    </location>
</feature>
<feature type="domain" description="Amidase" evidence="3">
    <location>
        <begin position="25"/>
        <end position="454"/>
    </location>
</feature>
<dbReference type="EMBL" id="BAAAPY010000008">
    <property type="protein sequence ID" value="GAA2081558.1"/>
    <property type="molecule type" value="Genomic_DNA"/>
</dbReference>
<dbReference type="InterPro" id="IPR000120">
    <property type="entry name" value="Amidase"/>
</dbReference>
<gene>
    <name evidence="4" type="ORF">GCM10009821_22770</name>
</gene>
<reference evidence="4 5" key="1">
    <citation type="journal article" date="2019" name="Int. J. Syst. Evol. Microbiol.">
        <title>The Global Catalogue of Microorganisms (GCM) 10K type strain sequencing project: providing services to taxonomists for standard genome sequencing and annotation.</title>
        <authorList>
            <consortium name="The Broad Institute Genomics Platform"/>
            <consortium name="The Broad Institute Genome Sequencing Center for Infectious Disease"/>
            <person name="Wu L."/>
            <person name="Ma J."/>
        </authorList>
    </citation>
    <scope>NUCLEOTIDE SEQUENCE [LARGE SCALE GENOMIC DNA]</scope>
    <source>
        <strain evidence="4 5">JCM 15749</strain>
    </source>
</reference>
<evidence type="ECO:0000256" key="2">
    <source>
        <dbReference type="SAM" id="MobiDB-lite"/>
    </source>
</evidence>
<dbReference type="RefSeq" id="WP_344328544.1">
    <property type="nucleotide sequence ID" value="NZ_BAAAPY010000008.1"/>
</dbReference>
<proteinExistence type="inferred from homology"/>
<comment type="caution">
    <text evidence="4">The sequence shown here is derived from an EMBL/GenBank/DDBJ whole genome shotgun (WGS) entry which is preliminary data.</text>
</comment>
<protein>
    <submittedName>
        <fullName evidence="4">Amidase</fullName>
    </submittedName>
</protein>
<dbReference type="InterPro" id="IPR036928">
    <property type="entry name" value="AS_sf"/>
</dbReference>
<evidence type="ECO:0000313" key="5">
    <source>
        <dbReference type="Proteomes" id="UP001501480"/>
    </source>
</evidence>
<comment type="similarity">
    <text evidence="1">Belongs to the amidase family.</text>
</comment>